<dbReference type="RefSeq" id="WP_121896132.1">
    <property type="nucleotide sequence ID" value="NZ_RCNT01000001.1"/>
</dbReference>
<dbReference type="GO" id="GO:0003984">
    <property type="term" value="F:acetolactate synthase activity"/>
    <property type="evidence" value="ECO:0007669"/>
    <property type="project" value="TreeGrafter"/>
</dbReference>
<protein>
    <submittedName>
        <fullName evidence="5">Acetolactate synthase large subunit</fullName>
    </submittedName>
</protein>
<dbReference type="Proteomes" id="UP000281343">
    <property type="component" value="Unassembled WGS sequence"/>
</dbReference>
<dbReference type="InterPro" id="IPR012001">
    <property type="entry name" value="Thiamin_PyroP_enz_TPP-bd_dom"/>
</dbReference>
<dbReference type="CDD" id="cd02002">
    <property type="entry name" value="TPP_BFDC"/>
    <property type="match status" value="1"/>
</dbReference>
<dbReference type="CDD" id="cd07035">
    <property type="entry name" value="TPP_PYR_POX_like"/>
    <property type="match status" value="1"/>
</dbReference>
<dbReference type="NCBIfam" id="NF005760">
    <property type="entry name" value="PRK07586.1"/>
    <property type="match status" value="1"/>
</dbReference>
<comment type="similarity">
    <text evidence="1">Belongs to the TPP enzyme family.</text>
</comment>
<comment type="caution">
    <text evidence="5">The sequence shown here is derived from an EMBL/GenBank/DDBJ whole genome shotgun (WGS) entry which is preliminary data.</text>
</comment>
<organism evidence="5 6">
    <name type="scientific">Rhodophyticola porphyridii</name>
    <dbReference type="NCBI Taxonomy" id="1852017"/>
    <lineage>
        <taxon>Bacteria</taxon>
        <taxon>Pseudomonadati</taxon>
        <taxon>Pseudomonadota</taxon>
        <taxon>Alphaproteobacteria</taxon>
        <taxon>Rhodobacterales</taxon>
        <taxon>Roseobacteraceae</taxon>
        <taxon>Rhodophyticola</taxon>
    </lineage>
</organism>
<dbReference type="Pfam" id="PF02775">
    <property type="entry name" value="TPP_enzyme_C"/>
    <property type="match status" value="1"/>
</dbReference>
<keyword evidence="6" id="KW-1185">Reference proteome</keyword>
<name>A0A3L9Y463_9RHOB</name>
<dbReference type="Gene3D" id="3.40.50.970">
    <property type="match status" value="2"/>
</dbReference>
<evidence type="ECO:0000259" key="4">
    <source>
        <dbReference type="Pfam" id="PF02776"/>
    </source>
</evidence>
<dbReference type="SUPFAM" id="SSF52518">
    <property type="entry name" value="Thiamin diphosphate-binding fold (THDP-binding)"/>
    <property type="match status" value="2"/>
</dbReference>
<feature type="domain" description="Thiamine pyrophosphate enzyme N-terminal TPP-binding" evidence="4">
    <location>
        <begin position="1"/>
        <end position="106"/>
    </location>
</feature>
<dbReference type="AlphaFoldDB" id="A0A3L9Y463"/>
<dbReference type="OrthoDB" id="9773408at2"/>
<proteinExistence type="inferred from homology"/>
<evidence type="ECO:0000256" key="2">
    <source>
        <dbReference type="ARBA" id="ARBA00023052"/>
    </source>
</evidence>
<accession>A0A3L9Y463</accession>
<dbReference type="EMBL" id="RCNT01000001">
    <property type="protein sequence ID" value="RMA43539.1"/>
    <property type="molecule type" value="Genomic_DNA"/>
</dbReference>
<dbReference type="Pfam" id="PF02776">
    <property type="entry name" value="TPP_enzyme_N"/>
    <property type="match status" value="1"/>
</dbReference>
<dbReference type="InterPro" id="IPR029061">
    <property type="entry name" value="THDP-binding"/>
</dbReference>
<dbReference type="GO" id="GO:0030976">
    <property type="term" value="F:thiamine pyrophosphate binding"/>
    <property type="evidence" value="ECO:0007669"/>
    <property type="project" value="InterPro"/>
</dbReference>
<dbReference type="GO" id="GO:0050660">
    <property type="term" value="F:flavin adenine dinucleotide binding"/>
    <property type="evidence" value="ECO:0007669"/>
    <property type="project" value="TreeGrafter"/>
</dbReference>
<dbReference type="PANTHER" id="PTHR18968">
    <property type="entry name" value="THIAMINE PYROPHOSPHATE ENZYMES"/>
    <property type="match status" value="1"/>
</dbReference>
<evidence type="ECO:0000313" key="6">
    <source>
        <dbReference type="Proteomes" id="UP000281343"/>
    </source>
</evidence>
<sequence>MNGAESLVSSFLQSGLDTCFANPGTSEMHFVAALDRHPDMRCVLCLFEGGASGAADGYFRMSGRVAATMLHLAPGFANAIANLHNARKAGSGIVNVMGDHATYHLQYESPLKGDTAGASAVISEWTRVTASAGDVARDGAAAITAARSGGGRIATLILPADTAWGPAEGAVTAAAPPALHRPDEASIAAAADRLSRGRSALLISGPALRAPHLVRAGQIAAATGARLMSPLQVPRLQRGAGHPPIQLQPYPVDQNLAAHADLNGIVLCGANRPVNFFAYPGKPSLPTPPGCIIEDLCLPGMDVGWTLQALADHLELDDDAPFDTTPLDLPALPTGAMEIAKVADAIAALMPENAILVNEAVTNGAPILAATATARPHDLLVTTGGAIGQGLPVATGAAVACPDRPVIALSGDGSAMYTLQSLWTMARERLNVTVLIFANRGYQILRGELANLGVTEVGRNAHAMFDVEDPLLDWVALARGHGVPGQRAETADDLVAALGEALATPGPQLIEIVL</sequence>
<dbReference type="InterPro" id="IPR011766">
    <property type="entry name" value="TPP_enzyme_TPP-bd"/>
</dbReference>
<evidence type="ECO:0000259" key="3">
    <source>
        <dbReference type="Pfam" id="PF02775"/>
    </source>
</evidence>
<feature type="domain" description="Thiamine pyrophosphate enzyme TPP-binding" evidence="3">
    <location>
        <begin position="376"/>
        <end position="512"/>
    </location>
</feature>
<keyword evidence="2" id="KW-0786">Thiamine pyrophosphate</keyword>
<dbReference type="PANTHER" id="PTHR18968:SF86">
    <property type="entry name" value="ACETOLACTATE SYNTHASE LARGE SUBUNIT ILVX-RELATED"/>
    <property type="match status" value="1"/>
</dbReference>
<gene>
    <name evidence="5" type="ORF">D9R08_00935</name>
</gene>
<reference evidence="5 6" key="1">
    <citation type="submission" date="2018-10" db="EMBL/GenBank/DDBJ databases">
        <authorList>
            <person name="Jung H.S."/>
            <person name="Jeon C.O."/>
        </authorList>
    </citation>
    <scope>NUCLEOTIDE SEQUENCE [LARGE SCALE GENOMIC DNA]</scope>
    <source>
        <strain evidence="5 6">MA-7-27</strain>
    </source>
</reference>
<dbReference type="GO" id="GO:0044281">
    <property type="term" value="P:small molecule metabolic process"/>
    <property type="evidence" value="ECO:0007669"/>
    <property type="project" value="UniProtKB-ARBA"/>
</dbReference>
<dbReference type="InterPro" id="IPR045229">
    <property type="entry name" value="TPP_enz"/>
</dbReference>
<evidence type="ECO:0000256" key="1">
    <source>
        <dbReference type="ARBA" id="ARBA00007812"/>
    </source>
</evidence>
<evidence type="ECO:0000313" key="5">
    <source>
        <dbReference type="EMBL" id="RMA43539.1"/>
    </source>
</evidence>